<dbReference type="InterPro" id="IPR004398">
    <property type="entry name" value="RNA_MeTrfase_RsmD"/>
</dbReference>
<proteinExistence type="predicted"/>
<dbReference type="Proteomes" id="UP000626109">
    <property type="component" value="Unassembled WGS sequence"/>
</dbReference>
<evidence type="ECO:0000256" key="3">
    <source>
        <dbReference type="SAM" id="MobiDB-lite"/>
    </source>
</evidence>
<name>A0A813JEB2_POLGL</name>
<gene>
    <name evidence="4" type="ORF">PGLA2088_LOCUS21627</name>
</gene>
<feature type="region of interest" description="Disordered" evidence="3">
    <location>
        <begin position="76"/>
        <end position="129"/>
    </location>
</feature>
<evidence type="ECO:0000313" key="5">
    <source>
        <dbReference type="Proteomes" id="UP000626109"/>
    </source>
</evidence>
<dbReference type="PANTHER" id="PTHR43542:SF1">
    <property type="entry name" value="METHYLTRANSFERASE"/>
    <property type="match status" value="1"/>
</dbReference>
<dbReference type="GO" id="GO:0031167">
    <property type="term" value="P:rRNA methylation"/>
    <property type="evidence" value="ECO:0007669"/>
    <property type="project" value="InterPro"/>
</dbReference>
<dbReference type="AlphaFoldDB" id="A0A813JEB2"/>
<sequence length="509" mass="55442">MYSMMMPMAPAAAAVVPATNHPVLPLLTRHSRGCLRASTGPCSSGYLHTAAFAPVLAAGGALLAAGRRRHAVRIRNRRTSQISCSAGADSEEPMGSDNAETPLGQGGSSGSKSSSSSSSTAGPKVSQQLAAANAKASSLDVLLPTSSEMVNADVPNHFMEIYRNRRSKSVMGGPSHVYGRSKKSKQKVEYRLKQGPALAHDNWDFPSRLRVSTGIAKRRRLEQPRVNVRPTMERVREAMFNQVTAMHLFDDRSVRVLDLYSGTGSIGIEALSRGAAECVFVDSAKECVNCSIANAWLAGFIDQEEAAKGPMNERSQAETGPLMMVGGPRAQVQIELHKAQVARQPVGAVQADVLDLLEDPEKYGLVNRSFNLIVVSPPYNEVSYRRLCTALAKSELLERDGLLCIEYPRELGVLPPILCAPFEDPEDMDDIASGIPMLHGLRNREYGSTMLAIYSKLPTGARGTAGEPRPWEFTETLMQDKLIRRSRDLWRTPSLFQDHGERAFAVPEK</sequence>
<feature type="non-terminal residue" evidence="4">
    <location>
        <position position="509"/>
    </location>
</feature>
<organism evidence="4 5">
    <name type="scientific">Polarella glacialis</name>
    <name type="common">Dinoflagellate</name>
    <dbReference type="NCBI Taxonomy" id="89957"/>
    <lineage>
        <taxon>Eukaryota</taxon>
        <taxon>Sar</taxon>
        <taxon>Alveolata</taxon>
        <taxon>Dinophyceae</taxon>
        <taxon>Suessiales</taxon>
        <taxon>Suessiaceae</taxon>
        <taxon>Polarella</taxon>
    </lineage>
</organism>
<evidence type="ECO:0000313" key="4">
    <source>
        <dbReference type="EMBL" id="CAE8679939.1"/>
    </source>
</evidence>
<dbReference type="InterPro" id="IPR029063">
    <property type="entry name" value="SAM-dependent_MTases_sf"/>
</dbReference>
<dbReference type="Gene3D" id="3.40.50.150">
    <property type="entry name" value="Vaccinia Virus protein VP39"/>
    <property type="match status" value="1"/>
</dbReference>
<reference evidence="4" key="1">
    <citation type="submission" date="2021-02" db="EMBL/GenBank/DDBJ databases">
        <authorList>
            <person name="Dougan E. K."/>
            <person name="Rhodes N."/>
            <person name="Thang M."/>
            <person name="Chan C."/>
        </authorList>
    </citation>
    <scope>NUCLEOTIDE SEQUENCE</scope>
</reference>
<dbReference type="Pfam" id="PF03602">
    <property type="entry name" value="Cons_hypoth95"/>
    <property type="match status" value="1"/>
</dbReference>
<feature type="compositionally biased region" description="Low complexity" evidence="3">
    <location>
        <begin position="110"/>
        <end position="119"/>
    </location>
</feature>
<keyword evidence="2" id="KW-0808">Transferase</keyword>
<dbReference type="GO" id="GO:0008168">
    <property type="term" value="F:methyltransferase activity"/>
    <property type="evidence" value="ECO:0007669"/>
    <property type="project" value="UniProtKB-KW"/>
</dbReference>
<evidence type="ECO:0000256" key="2">
    <source>
        <dbReference type="ARBA" id="ARBA00022679"/>
    </source>
</evidence>
<evidence type="ECO:0000256" key="1">
    <source>
        <dbReference type="ARBA" id="ARBA00022603"/>
    </source>
</evidence>
<comment type="caution">
    <text evidence="4">The sequence shown here is derived from an EMBL/GenBank/DDBJ whole genome shotgun (WGS) entry which is preliminary data.</text>
</comment>
<protein>
    <submittedName>
        <fullName evidence="4">Uncharacterized protein</fullName>
    </submittedName>
</protein>
<keyword evidence="1" id="KW-0489">Methyltransferase</keyword>
<dbReference type="SUPFAM" id="SSF53335">
    <property type="entry name" value="S-adenosyl-L-methionine-dependent methyltransferases"/>
    <property type="match status" value="1"/>
</dbReference>
<dbReference type="PANTHER" id="PTHR43542">
    <property type="entry name" value="METHYLTRANSFERASE"/>
    <property type="match status" value="1"/>
</dbReference>
<accession>A0A813JEB2</accession>
<dbReference type="EMBL" id="CAJNNW010025809">
    <property type="protein sequence ID" value="CAE8679939.1"/>
    <property type="molecule type" value="Genomic_DNA"/>
</dbReference>